<dbReference type="VEuPathDB" id="FungiDB:PYU1_G001594"/>
<sequence>MVETDGDDGSDALVIPGRVVFKRFVTKERMVMCWEGTIEWPDKMSAGKTIQNNEADGSESSKQYVPLHEKGWVVIKPLPGPDGDTSNSKMSVLQLCMLMNPGMPDERIIQVPEQVKQMADLVIPSLKQIMEMHYQLIENLLLDEYIK</sequence>
<dbReference type="HOGENOM" id="CLU_1771816_0_0_1"/>
<evidence type="ECO:0000313" key="2">
    <source>
        <dbReference type="Proteomes" id="UP000019132"/>
    </source>
</evidence>
<reference evidence="2" key="2">
    <citation type="submission" date="2010-04" db="EMBL/GenBank/DDBJ databases">
        <authorList>
            <person name="Buell R."/>
            <person name="Hamilton J."/>
            <person name="Hostetler J."/>
        </authorList>
    </citation>
    <scope>NUCLEOTIDE SEQUENCE [LARGE SCALE GENOMIC DNA]</scope>
    <source>
        <strain evidence="2">DAOM:BR144</strain>
    </source>
</reference>
<dbReference type="EnsemblProtists" id="PYU1_T001594">
    <property type="protein sequence ID" value="PYU1_T001594"/>
    <property type="gene ID" value="PYU1_G001594"/>
</dbReference>
<name>K3W9F3_GLOUD</name>
<dbReference type="Proteomes" id="UP000019132">
    <property type="component" value="Unassembled WGS sequence"/>
</dbReference>
<evidence type="ECO:0000313" key="1">
    <source>
        <dbReference type="EnsemblProtists" id="PYU1_T001594"/>
    </source>
</evidence>
<dbReference type="InParanoid" id="K3W9F3"/>
<dbReference type="EMBL" id="GL376626">
    <property type="status" value="NOT_ANNOTATED_CDS"/>
    <property type="molecule type" value="Genomic_DNA"/>
</dbReference>
<reference evidence="2" key="1">
    <citation type="journal article" date="2010" name="Genome Biol.">
        <title>Genome sequence of the necrotrophic plant pathogen Pythium ultimum reveals original pathogenicity mechanisms and effector repertoire.</title>
        <authorList>
            <person name="Levesque C.A."/>
            <person name="Brouwer H."/>
            <person name="Cano L."/>
            <person name="Hamilton J.P."/>
            <person name="Holt C."/>
            <person name="Huitema E."/>
            <person name="Raffaele S."/>
            <person name="Robideau G.P."/>
            <person name="Thines M."/>
            <person name="Win J."/>
            <person name="Zerillo M.M."/>
            <person name="Beakes G.W."/>
            <person name="Boore J.L."/>
            <person name="Busam D."/>
            <person name="Dumas B."/>
            <person name="Ferriera S."/>
            <person name="Fuerstenberg S.I."/>
            <person name="Gachon C.M."/>
            <person name="Gaulin E."/>
            <person name="Govers F."/>
            <person name="Grenville-Briggs L."/>
            <person name="Horner N."/>
            <person name="Hostetler J."/>
            <person name="Jiang R.H."/>
            <person name="Johnson J."/>
            <person name="Krajaejun T."/>
            <person name="Lin H."/>
            <person name="Meijer H.J."/>
            <person name="Moore B."/>
            <person name="Morris P."/>
            <person name="Phuntmart V."/>
            <person name="Puiu D."/>
            <person name="Shetty J."/>
            <person name="Stajich J.E."/>
            <person name="Tripathy S."/>
            <person name="Wawra S."/>
            <person name="van West P."/>
            <person name="Whitty B.R."/>
            <person name="Coutinho P.M."/>
            <person name="Henrissat B."/>
            <person name="Martin F."/>
            <person name="Thomas P.D."/>
            <person name="Tyler B.M."/>
            <person name="De Vries R.P."/>
            <person name="Kamoun S."/>
            <person name="Yandell M."/>
            <person name="Tisserat N."/>
            <person name="Buell C.R."/>
        </authorList>
    </citation>
    <scope>NUCLEOTIDE SEQUENCE</scope>
    <source>
        <strain evidence="2">DAOM:BR144</strain>
    </source>
</reference>
<protein>
    <submittedName>
        <fullName evidence="1">Uncharacterized protein</fullName>
    </submittedName>
</protein>
<dbReference type="AlphaFoldDB" id="K3W9F3"/>
<keyword evidence="2" id="KW-1185">Reference proteome</keyword>
<organism evidence="1 2">
    <name type="scientific">Globisporangium ultimum (strain ATCC 200006 / CBS 805.95 / DAOM BR144)</name>
    <name type="common">Pythium ultimum</name>
    <dbReference type="NCBI Taxonomy" id="431595"/>
    <lineage>
        <taxon>Eukaryota</taxon>
        <taxon>Sar</taxon>
        <taxon>Stramenopiles</taxon>
        <taxon>Oomycota</taxon>
        <taxon>Peronosporomycetes</taxon>
        <taxon>Pythiales</taxon>
        <taxon>Pythiaceae</taxon>
        <taxon>Globisporangium</taxon>
    </lineage>
</organism>
<proteinExistence type="predicted"/>
<reference evidence="1" key="3">
    <citation type="submission" date="2015-02" db="UniProtKB">
        <authorList>
            <consortium name="EnsemblProtists"/>
        </authorList>
    </citation>
    <scope>IDENTIFICATION</scope>
    <source>
        <strain evidence="1">DAOM BR144</strain>
    </source>
</reference>
<accession>K3W9F3</accession>